<keyword evidence="4" id="KW-0732">Signal</keyword>
<evidence type="ECO:0000259" key="8">
    <source>
        <dbReference type="Pfam" id="PF17390"/>
    </source>
</evidence>
<reference evidence="9" key="1">
    <citation type="submission" date="2021-04" db="EMBL/GenBank/DDBJ databases">
        <authorList>
            <person name="Rodrigo-Torres L."/>
            <person name="Arahal R. D."/>
            <person name="Lucena T."/>
        </authorList>
    </citation>
    <scope>NUCLEOTIDE SEQUENCE</scope>
    <source>
        <strain evidence="9">CECT 9275</strain>
    </source>
</reference>
<dbReference type="Pfam" id="PF17389">
    <property type="entry name" value="Bac_rhamnosid6H"/>
    <property type="match status" value="1"/>
</dbReference>
<dbReference type="Pfam" id="PF17390">
    <property type="entry name" value="Bac_rhamnosid_C"/>
    <property type="match status" value="1"/>
</dbReference>
<dbReference type="InterPro" id="IPR013783">
    <property type="entry name" value="Ig-like_fold"/>
</dbReference>
<evidence type="ECO:0000313" key="10">
    <source>
        <dbReference type="Proteomes" id="UP000680038"/>
    </source>
</evidence>
<feature type="domain" description="Alpha-L-rhamnosidase C-terminal" evidence="8">
    <location>
        <begin position="813"/>
        <end position="882"/>
    </location>
</feature>
<dbReference type="GO" id="GO:0005975">
    <property type="term" value="P:carbohydrate metabolic process"/>
    <property type="evidence" value="ECO:0007669"/>
    <property type="project" value="InterPro"/>
</dbReference>
<evidence type="ECO:0000256" key="1">
    <source>
        <dbReference type="ARBA" id="ARBA00001445"/>
    </source>
</evidence>
<name>A0A916JFJ0_9BACT</name>
<feature type="signal peptide" evidence="4">
    <location>
        <begin position="1"/>
        <end position="22"/>
    </location>
</feature>
<dbReference type="InterPro" id="IPR012341">
    <property type="entry name" value="6hp_glycosidase-like_sf"/>
</dbReference>
<gene>
    <name evidence="9" type="ORF">DYBT9275_03779</name>
</gene>
<protein>
    <recommendedName>
        <fullName evidence="2">alpha-L-rhamnosidase</fullName>
        <ecNumber evidence="2">3.2.1.40</ecNumber>
    </recommendedName>
</protein>
<dbReference type="Gene3D" id="1.50.10.10">
    <property type="match status" value="1"/>
</dbReference>
<evidence type="ECO:0000259" key="5">
    <source>
        <dbReference type="Pfam" id="PF05592"/>
    </source>
</evidence>
<dbReference type="Pfam" id="PF05592">
    <property type="entry name" value="Bac_rhamnosid"/>
    <property type="match status" value="1"/>
</dbReference>
<dbReference type="InterPro" id="IPR035396">
    <property type="entry name" value="Bac_rhamnosid6H"/>
</dbReference>
<dbReference type="SUPFAM" id="SSF48208">
    <property type="entry name" value="Six-hairpin glycosidases"/>
    <property type="match status" value="1"/>
</dbReference>
<dbReference type="GO" id="GO:0030596">
    <property type="term" value="F:alpha-L-rhamnosidase activity"/>
    <property type="evidence" value="ECO:0007669"/>
    <property type="project" value="UniProtKB-EC"/>
</dbReference>
<dbReference type="PIRSF" id="PIRSF010631">
    <property type="entry name" value="A-rhamnsds"/>
    <property type="match status" value="1"/>
</dbReference>
<dbReference type="AlphaFoldDB" id="A0A916JFJ0"/>
<dbReference type="InterPro" id="IPR008928">
    <property type="entry name" value="6-hairpin_glycosidase_sf"/>
</dbReference>
<feature type="domain" description="Alpha-L-rhamnosidase six-hairpin glycosidase" evidence="7">
    <location>
        <begin position="479"/>
        <end position="802"/>
    </location>
</feature>
<proteinExistence type="predicted"/>
<dbReference type="Gene3D" id="2.60.120.260">
    <property type="entry name" value="Galactose-binding domain-like"/>
    <property type="match status" value="2"/>
</dbReference>
<dbReference type="EC" id="3.2.1.40" evidence="2"/>
<dbReference type="Proteomes" id="UP000680038">
    <property type="component" value="Unassembled WGS sequence"/>
</dbReference>
<dbReference type="PANTHER" id="PTHR33307:SF11">
    <property type="entry name" value="ALPHA-L-RHAMNOSIDASE"/>
    <property type="match status" value="1"/>
</dbReference>
<dbReference type="InterPro" id="IPR035398">
    <property type="entry name" value="Bac_rhamnosid_C"/>
</dbReference>
<evidence type="ECO:0000256" key="3">
    <source>
        <dbReference type="ARBA" id="ARBA00022801"/>
    </source>
</evidence>
<dbReference type="InterPro" id="IPR008902">
    <property type="entry name" value="Rhamnosid_concanavalin"/>
</dbReference>
<feature type="domain" description="Alpha-L-rhamnosidase concanavalin-like" evidence="5">
    <location>
        <begin position="370"/>
        <end position="459"/>
    </location>
</feature>
<accession>A0A916JFJ0</accession>
<organism evidence="9 10">
    <name type="scientific">Dyadobacter helix</name>
    <dbReference type="NCBI Taxonomy" id="2822344"/>
    <lineage>
        <taxon>Bacteria</taxon>
        <taxon>Pseudomonadati</taxon>
        <taxon>Bacteroidota</taxon>
        <taxon>Cytophagia</taxon>
        <taxon>Cytophagales</taxon>
        <taxon>Spirosomataceae</taxon>
        <taxon>Dyadobacter</taxon>
    </lineage>
</organism>
<keyword evidence="9" id="KW-0326">Glycosidase</keyword>
<dbReference type="Gene3D" id="2.60.420.10">
    <property type="entry name" value="Maltose phosphorylase, domain 3"/>
    <property type="match status" value="1"/>
</dbReference>
<dbReference type="Gene3D" id="2.60.40.10">
    <property type="entry name" value="Immunoglobulins"/>
    <property type="match status" value="1"/>
</dbReference>
<keyword evidence="10" id="KW-1185">Reference proteome</keyword>
<dbReference type="Pfam" id="PF08531">
    <property type="entry name" value="Bac_rhamnosid_N"/>
    <property type="match status" value="1"/>
</dbReference>
<sequence>MKYRKNILLTLFLLSLYLPALAQIHVSEALCDNRLNAAGVNPADMFFSWEMKSPRQAVTQSAYQLVIASSPAKLKAGQFDVFNSGTVKSEQSIQIRYHGKNLKPAETYFWKVRVWDNRSQQSGWSDTQHFTTGIFTEGDWKNALWIGYEDMPDTERVVPFVHGKMKAGNSRIIKNAISPLLRKEFKVSKKVQKALLFISGLGHYEASINGGKIGKAFLSPGWTSYDKTILYNTYDISGQLREGNNTIGVILGNGFYNISQERYVKGTGAFGKPKMIAMLKISYTDGSQAYVVSDQSWKTAPSPVTFNTIYGGEDYDARLEQKGWDSNSFAGNNWKEAVLVRKPKGKLSPEIDYPVVLQDSLSVKKKTVTGTNTSVYDFGQNVSGIPRLTVKGKAGQTIRLIPAELLDANGSVSQADGVTPHTYSYTLKGNGPETWQPRFSYFAVRYVQVEGAATTAGDQSLPEITELKLLHNRNAAPSNGTFACSNELFNRIHTFIDWAIKSNIQSYITDNPQREKLSWQGEQNFMRTAINYNYNSYNLYRSLIQNMADAQHESGLVPDIAPEYIKFEGPFVDSPEWGTTAILDTWFLYQFYGDTTMIGKTYGMMTSYARHLEKQASGNLLNYGLGDWLDIGNVTPKGITATAYYFHAIDALGQMAALTGKVQDAAYYSQLAGNIKAAFNQKYFDTHRKIYATGSQTAMAMPLSMGLVEEQYKKEVLGNLVKNIKESDGNRLTAGDVGHKFLVEALYENGHPETLFAMTNRDDVPGYGYLLKKGATALVETWDGKSSQNQLAMGHILEWFHGGIAGISQSANSVAFKHIKICPQPVGDITWANGSFHSPYGWIKTSWTKTSGVLTLTVDIPVNTNATVYVPSQASSRISVNGKKIADFKWKDGHALLELGSGRYNIKAE</sequence>
<evidence type="ECO:0000256" key="2">
    <source>
        <dbReference type="ARBA" id="ARBA00012652"/>
    </source>
</evidence>
<comment type="caution">
    <text evidence="9">The sequence shown here is derived from an EMBL/GenBank/DDBJ whole genome shotgun (WGS) entry which is preliminary data.</text>
</comment>
<feature type="domain" description="Bacterial alpha-L-rhamnosidase N-terminal" evidence="6">
    <location>
        <begin position="189"/>
        <end position="355"/>
    </location>
</feature>
<dbReference type="InterPro" id="IPR013737">
    <property type="entry name" value="Bac_rhamnosid_N"/>
</dbReference>
<dbReference type="RefSeq" id="WP_215240226.1">
    <property type="nucleotide sequence ID" value="NZ_CAJRAF010000002.1"/>
</dbReference>
<comment type="catalytic activity">
    <reaction evidence="1">
        <text>Hydrolysis of terminal non-reducing alpha-L-rhamnose residues in alpha-L-rhamnosides.</text>
        <dbReference type="EC" id="3.2.1.40"/>
    </reaction>
</comment>
<evidence type="ECO:0000259" key="7">
    <source>
        <dbReference type="Pfam" id="PF17389"/>
    </source>
</evidence>
<dbReference type="EMBL" id="CAJRAF010000002">
    <property type="protein sequence ID" value="CAG5006275.1"/>
    <property type="molecule type" value="Genomic_DNA"/>
</dbReference>
<dbReference type="Pfam" id="PF25788">
    <property type="entry name" value="Ig_Rha78A_N"/>
    <property type="match status" value="1"/>
</dbReference>
<dbReference type="PANTHER" id="PTHR33307">
    <property type="entry name" value="ALPHA-RHAMNOSIDASE (EUROFUNG)"/>
    <property type="match status" value="1"/>
</dbReference>
<evidence type="ECO:0000313" key="9">
    <source>
        <dbReference type="EMBL" id="CAG5006275.1"/>
    </source>
</evidence>
<evidence type="ECO:0000259" key="6">
    <source>
        <dbReference type="Pfam" id="PF08531"/>
    </source>
</evidence>
<keyword evidence="3 9" id="KW-0378">Hydrolase</keyword>
<feature type="chain" id="PRO_5037757499" description="alpha-L-rhamnosidase" evidence="4">
    <location>
        <begin position="23"/>
        <end position="909"/>
    </location>
</feature>
<dbReference type="InterPro" id="IPR016007">
    <property type="entry name" value="Alpha_rhamnosid"/>
</dbReference>
<evidence type="ECO:0000256" key="4">
    <source>
        <dbReference type="SAM" id="SignalP"/>
    </source>
</evidence>